<evidence type="ECO:0000256" key="5">
    <source>
        <dbReference type="ARBA" id="ARBA00023163"/>
    </source>
</evidence>
<keyword evidence="4" id="KW-0238">DNA-binding</keyword>
<organism evidence="7 8">
    <name type="scientific">Candidatus Neomicrothrix subdominans</name>
    <dbReference type="NCBI Taxonomy" id="2954438"/>
    <lineage>
        <taxon>Bacteria</taxon>
        <taxon>Bacillati</taxon>
        <taxon>Actinomycetota</taxon>
        <taxon>Acidimicrobiia</taxon>
        <taxon>Acidimicrobiales</taxon>
        <taxon>Microthrixaceae</taxon>
        <taxon>Candidatus Neomicrothrix</taxon>
    </lineage>
</organism>
<comment type="caution">
    <text evidence="7">The sequence shown here is derived from an EMBL/GenBank/DDBJ whole genome shotgun (WGS) entry which is preliminary data.</text>
</comment>
<keyword evidence="3" id="KW-0805">Transcription regulation</keyword>
<dbReference type="InterPro" id="IPR014795">
    <property type="entry name" value="TacA_1-like"/>
</dbReference>
<protein>
    <submittedName>
        <fullName evidence="7">DUF1778 domain-containing protein</fullName>
    </submittedName>
</protein>
<gene>
    <name evidence="7" type="ORF">IPN02_02645</name>
</gene>
<proteinExistence type="inferred from homology"/>
<evidence type="ECO:0000256" key="4">
    <source>
        <dbReference type="ARBA" id="ARBA00023125"/>
    </source>
</evidence>
<dbReference type="GO" id="GO:0003677">
    <property type="term" value="F:DNA binding"/>
    <property type="evidence" value="ECO:0007669"/>
    <property type="project" value="UniProtKB-KW"/>
</dbReference>
<dbReference type="SUPFAM" id="SSF47598">
    <property type="entry name" value="Ribbon-helix-helix"/>
    <property type="match status" value="1"/>
</dbReference>
<evidence type="ECO:0000256" key="2">
    <source>
        <dbReference type="ARBA" id="ARBA00022649"/>
    </source>
</evidence>
<reference evidence="7 8" key="1">
    <citation type="submission" date="2020-10" db="EMBL/GenBank/DDBJ databases">
        <title>Connecting structure to function with the recovery of over 1000 high-quality activated sludge metagenome-assembled genomes encoding full-length rRNA genes using long-read sequencing.</title>
        <authorList>
            <person name="Singleton C.M."/>
            <person name="Petriglieri F."/>
            <person name="Kristensen J.M."/>
            <person name="Kirkegaard R.H."/>
            <person name="Michaelsen T.Y."/>
            <person name="Andersen M.H."/>
            <person name="Karst S.M."/>
            <person name="Dueholm M.S."/>
            <person name="Nielsen P.H."/>
            <person name="Albertsen M."/>
        </authorList>
    </citation>
    <scope>NUCLEOTIDE SEQUENCE [LARGE SCALE GENOMIC DNA]</scope>
    <source>
        <strain evidence="7">Lyne_18-Q3-R50-59_MAXAC.006</strain>
    </source>
</reference>
<keyword evidence="2" id="KW-1277">Toxin-antitoxin system</keyword>
<dbReference type="PANTHER" id="PTHR35401">
    <property type="entry name" value="COPG FAMILY HELIX-TURN-HELIX PROTEIN-RELATED-RELATED"/>
    <property type="match status" value="1"/>
</dbReference>
<evidence type="ECO:0000256" key="3">
    <source>
        <dbReference type="ARBA" id="ARBA00023015"/>
    </source>
</evidence>
<dbReference type="PANTHER" id="PTHR35401:SF1">
    <property type="entry name" value="CYTOPLASMIC PROTEIN"/>
    <property type="match status" value="1"/>
</dbReference>
<evidence type="ECO:0000256" key="6">
    <source>
        <dbReference type="ARBA" id="ARBA00049988"/>
    </source>
</evidence>
<dbReference type="Proteomes" id="UP000727993">
    <property type="component" value="Unassembled WGS sequence"/>
</dbReference>
<accession>A0A936NB14</accession>
<keyword evidence="5" id="KW-0804">Transcription</keyword>
<evidence type="ECO:0000313" key="7">
    <source>
        <dbReference type="EMBL" id="MBK9295777.1"/>
    </source>
</evidence>
<comment type="similarity">
    <text evidence="6">Belongs to the TacA antitoxin family.</text>
</comment>
<sequence length="93" mass="10633">METKRRRSERLEVRTTVEDRELINRAVAASETDLTDFVVSNLRVAAQRVLADRTVFELDGAAFRSWDAANRRPARDLGGLRSLMERPSPFVDE</sequence>
<evidence type="ECO:0000313" key="8">
    <source>
        <dbReference type="Proteomes" id="UP000727993"/>
    </source>
</evidence>
<dbReference type="GO" id="GO:0006355">
    <property type="term" value="P:regulation of DNA-templated transcription"/>
    <property type="evidence" value="ECO:0007669"/>
    <property type="project" value="InterPro"/>
</dbReference>
<keyword evidence="1" id="KW-0678">Repressor</keyword>
<evidence type="ECO:0000256" key="1">
    <source>
        <dbReference type="ARBA" id="ARBA00022491"/>
    </source>
</evidence>
<dbReference type="Pfam" id="PF08681">
    <property type="entry name" value="TacA1"/>
    <property type="match status" value="1"/>
</dbReference>
<name>A0A936NB14_9ACTN</name>
<dbReference type="EMBL" id="JADJZA010000001">
    <property type="protein sequence ID" value="MBK9295777.1"/>
    <property type="molecule type" value="Genomic_DNA"/>
</dbReference>
<dbReference type="AlphaFoldDB" id="A0A936NB14"/>
<dbReference type="Gene3D" id="1.20.5.780">
    <property type="entry name" value="Single helix bin"/>
    <property type="match status" value="1"/>
</dbReference>
<dbReference type="InterPro" id="IPR010985">
    <property type="entry name" value="Ribbon_hlx_hlx"/>
</dbReference>